<comment type="caution">
    <text evidence="5">The sequence shown here is derived from an EMBL/GenBank/DDBJ whole genome shotgun (WGS) entry which is preliminary data.</text>
</comment>
<name>A0AAD7B4A3_9AGAR</name>
<dbReference type="SMART" id="SM00825">
    <property type="entry name" value="PKS_KS"/>
    <property type="match status" value="1"/>
</dbReference>
<evidence type="ECO:0000256" key="1">
    <source>
        <dbReference type="ARBA" id="ARBA00022450"/>
    </source>
</evidence>
<dbReference type="InterPro" id="IPR050091">
    <property type="entry name" value="PKS_NRPS_Biosynth_Enz"/>
</dbReference>
<dbReference type="InterPro" id="IPR014030">
    <property type="entry name" value="Ketoacyl_synth_N"/>
</dbReference>
<dbReference type="GO" id="GO:0044550">
    <property type="term" value="P:secondary metabolite biosynthetic process"/>
    <property type="evidence" value="ECO:0007669"/>
    <property type="project" value="TreeGrafter"/>
</dbReference>
<evidence type="ECO:0000259" key="4">
    <source>
        <dbReference type="PROSITE" id="PS52004"/>
    </source>
</evidence>
<dbReference type="PROSITE" id="PS52004">
    <property type="entry name" value="KS3_2"/>
    <property type="match status" value="1"/>
</dbReference>
<protein>
    <submittedName>
        <fullName evidence="5">Beta-ketoacyl synthase</fullName>
    </submittedName>
</protein>
<dbReference type="Gene3D" id="3.40.47.10">
    <property type="match status" value="1"/>
</dbReference>
<reference evidence="5" key="1">
    <citation type="submission" date="2023-03" db="EMBL/GenBank/DDBJ databases">
        <title>Massive genome expansion in bonnet fungi (Mycena s.s.) driven by repeated elements and novel gene families across ecological guilds.</title>
        <authorList>
            <consortium name="Lawrence Berkeley National Laboratory"/>
            <person name="Harder C.B."/>
            <person name="Miyauchi S."/>
            <person name="Viragh M."/>
            <person name="Kuo A."/>
            <person name="Thoen E."/>
            <person name="Andreopoulos B."/>
            <person name="Lu D."/>
            <person name="Skrede I."/>
            <person name="Drula E."/>
            <person name="Henrissat B."/>
            <person name="Morin E."/>
            <person name="Kohler A."/>
            <person name="Barry K."/>
            <person name="LaButti K."/>
            <person name="Morin E."/>
            <person name="Salamov A."/>
            <person name="Lipzen A."/>
            <person name="Mereny Z."/>
            <person name="Hegedus B."/>
            <person name="Baldrian P."/>
            <person name="Stursova M."/>
            <person name="Weitz H."/>
            <person name="Taylor A."/>
            <person name="Grigoriev I.V."/>
            <person name="Nagy L.G."/>
            <person name="Martin F."/>
            <person name="Kauserud H."/>
        </authorList>
    </citation>
    <scope>NUCLEOTIDE SEQUENCE</scope>
    <source>
        <strain evidence="5">9284</strain>
    </source>
</reference>
<evidence type="ECO:0000256" key="2">
    <source>
        <dbReference type="ARBA" id="ARBA00022553"/>
    </source>
</evidence>
<dbReference type="InterPro" id="IPR020841">
    <property type="entry name" value="PKS_Beta-ketoAc_synthase_dom"/>
</dbReference>
<dbReference type="EMBL" id="JARKIF010000038">
    <property type="protein sequence ID" value="KAJ7609685.1"/>
    <property type="molecule type" value="Genomic_DNA"/>
</dbReference>
<dbReference type="AlphaFoldDB" id="A0AAD7B4A3"/>
<keyword evidence="2" id="KW-0597">Phosphoprotein</keyword>
<organism evidence="5 6">
    <name type="scientific">Roridomyces roridus</name>
    <dbReference type="NCBI Taxonomy" id="1738132"/>
    <lineage>
        <taxon>Eukaryota</taxon>
        <taxon>Fungi</taxon>
        <taxon>Dikarya</taxon>
        <taxon>Basidiomycota</taxon>
        <taxon>Agaricomycotina</taxon>
        <taxon>Agaricomycetes</taxon>
        <taxon>Agaricomycetidae</taxon>
        <taxon>Agaricales</taxon>
        <taxon>Marasmiineae</taxon>
        <taxon>Mycenaceae</taxon>
        <taxon>Roridomyces</taxon>
    </lineage>
</organism>
<sequence>MKAHTGNFLENLDQFDNVFFKISPREAKSMDPQQRIMLQIAYEAIEDSGYVPYATPSFNPERFGCFIGAVGDDYVHNVRNDIDVYYISSMVRAFISGRVSYVMQFSGPSIVVDTACSASNVALYQAVRALMNGDCDAAVVGGVAAITSPDLFVGLDRGHFLSHTGQCKPFDVSADGYSRGEGCTAFVIKRLKDAIAENDNIYGVIRGIEVNQSGLAQSITHPHAETQTALLHQLLSNAAISPHRVSFQCLSAATALP</sequence>
<dbReference type="PANTHER" id="PTHR43775:SF37">
    <property type="entry name" value="SI:DKEY-61P9.11"/>
    <property type="match status" value="1"/>
</dbReference>
<feature type="domain" description="Ketosynthase family 3 (KS3)" evidence="4">
    <location>
        <begin position="1"/>
        <end position="257"/>
    </location>
</feature>
<keyword evidence="6" id="KW-1185">Reference proteome</keyword>
<dbReference type="PANTHER" id="PTHR43775">
    <property type="entry name" value="FATTY ACID SYNTHASE"/>
    <property type="match status" value="1"/>
</dbReference>
<dbReference type="GO" id="GO:0004315">
    <property type="term" value="F:3-oxoacyl-[acyl-carrier-protein] synthase activity"/>
    <property type="evidence" value="ECO:0007669"/>
    <property type="project" value="InterPro"/>
</dbReference>
<gene>
    <name evidence="5" type="ORF">FB45DRAFT_982302</name>
</gene>
<dbReference type="GO" id="GO:0004312">
    <property type="term" value="F:fatty acid synthase activity"/>
    <property type="evidence" value="ECO:0007669"/>
    <property type="project" value="TreeGrafter"/>
</dbReference>
<dbReference type="CDD" id="cd00833">
    <property type="entry name" value="PKS"/>
    <property type="match status" value="1"/>
</dbReference>
<accession>A0AAD7B4A3</accession>
<dbReference type="PROSITE" id="PS00606">
    <property type="entry name" value="KS3_1"/>
    <property type="match status" value="1"/>
</dbReference>
<keyword evidence="1" id="KW-0596">Phosphopantetheine</keyword>
<proteinExistence type="predicted"/>
<dbReference type="InterPro" id="IPR018201">
    <property type="entry name" value="Ketoacyl_synth_AS"/>
</dbReference>
<dbReference type="GO" id="GO:0006633">
    <property type="term" value="P:fatty acid biosynthetic process"/>
    <property type="evidence" value="ECO:0007669"/>
    <property type="project" value="InterPro"/>
</dbReference>
<keyword evidence="3" id="KW-0808">Transferase</keyword>
<dbReference type="Proteomes" id="UP001221142">
    <property type="component" value="Unassembled WGS sequence"/>
</dbReference>
<dbReference type="Pfam" id="PF00109">
    <property type="entry name" value="ketoacyl-synt"/>
    <property type="match status" value="1"/>
</dbReference>
<evidence type="ECO:0000256" key="3">
    <source>
        <dbReference type="ARBA" id="ARBA00022679"/>
    </source>
</evidence>
<dbReference type="InterPro" id="IPR016039">
    <property type="entry name" value="Thiolase-like"/>
</dbReference>
<dbReference type="SUPFAM" id="SSF53901">
    <property type="entry name" value="Thiolase-like"/>
    <property type="match status" value="2"/>
</dbReference>
<evidence type="ECO:0000313" key="6">
    <source>
        <dbReference type="Proteomes" id="UP001221142"/>
    </source>
</evidence>
<evidence type="ECO:0000313" key="5">
    <source>
        <dbReference type="EMBL" id="KAJ7609685.1"/>
    </source>
</evidence>